<accession>A0A8S0Q178</accession>
<dbReference type="InterPro" id="IPR040300">
    <property type="entry name" value="At3g49055-like"/>
</dbReference>
<dbReference type="Gramene" id="OE9A109109T1">
    <property type="protein sequence ID" value="OE9A109109C1"/>
    <property type="gene ID" value="OE9A109109"/>
</dbReference>
<keyword evidence="1" id="KW-0175">Coiled coil</keyword>
<evidence type="ECO:0000256" key="1">
    <source>
        <dbReference type="SAM" id="Coils"/>
    </source>
</evidence>
<evidence type="ECO:0000313" key="3">
    <source>
        <dbReference type="Proteomes" id="UP000594638"/>
    </source>
</evidence>
<dbReference type="Proteomes" id="UP000594638">
    <property type="component" value="Unassembled WGS sequence"/>
</dbReference>
<dbReference type="EMBL" id="CACTIH010000363">
    <property type="protein sequence ID" value="CAA2960020.1"/>
    <property type="molecule type" value="Genomic_DNA"/>
</dbReference>
<proteinExistence type="predicted"/>
<evidence type="ECO:0000313" key="2">
    <source>
        <dbReference type="EMBL" id="CAA2960020.1"/>
    </source>
</evidence>
<sequence>MEIKEVSGLVDEVELKLSEYKEVKKKEDRELENRVESLTEENRDINSLLWSDAKCLQSIADKQAQKLAENALRIEALENREMLLTQNVNILKKELEKTRAALDKSNWKIKLKDDFVAAAVSVAERSLWLADRRAADNHERIEELTRQLKEAEKKDSNRHRVRHICWPWKAFKLNPTNNTANGNRKVRHMLPEMQAFLHYH</sequence>
<keyword evidence="3" id="KW-1185">Reference proteome</keyword>
<dbReference type="AlphaFoldDB" id="A0A8S0Q178"/>
<dbReference type="PANTHER" id="PTHR34937">
    <property type="entry name" value="OS08G0559800 PROTEIN"/>
    <property type="match status" value="1"/>
</dbReference>
<name>A0A8S0Q178_OLEEU</name>
<reference evidence="2 3" key="1">
    <citation type="submission" date="2019-12" db="EMBL/GenBank/DDBJ databases">
        <authorList>
            <person name="Alioto T."/>
            <person name="Alioto T."/>
            <person name="Gomez Garrido J."/>
        </authorList>
    </citation>
    <scope>NUCLEOTIDE SEQUENCE [LARGE SCALE GENOMIC DNA]</scope>
</reference>
<comment type="caution">
    <text evidence="2">The sequence shown here is derived from an EMBL/GenBank/DDBJ whole genome shotgun (WGS) entry which is preliminary data.</text>
</comment>
<feature type="coiled-coil region" evidence="1">
    <location>
        <begin position="10"/>
        <end position="94"/>
    </location>
</feature>
<protein>
    <submittedName>
        <fullName evidence="2">Uncharacterized protein</fullName>
    </submittedName>
</protein>
<dbReference type="PANTHER" id="PTHR34937:SF2">
    <property type="entry name" value="OS08G0559800 PROTEIN"/>
    <property type="match status" value="1"/>
</dbReference>
<dbReference type="OrthoDB" id="1925974at2759"/>
<gene>
    <name evidence="2" type="ORF">OLEA9_A109109</name>
</gene>
<organism evidence="2 3">
    <name type="scientific">Olea europaea subsp. europaea</name>
    <dbReference type="NCBI Taxonomy" id="158383"/>
    <lineage>
        <taxon>Eukaryota</taxon>
        <taxon>Viridiplantae</taxon>
        <taxon>Streptophyta</taxon>
        <taxon>Embryophyta</taxon>
        <taxon>Tracheophyta</taxon>
        <taxon>Spermatophyta</taxon>
        <taxon>Magnoliopsida</taxon>
        <taxon>eudicotyledons</taxon>
        <taxon>Gunneridae</taxon>
        <taxon>Pentapetalae</taxon>
        <taxon>asterids</taxon>
        <taxon>lamiids</taxon>
        <taxon>Lamiales</taxon>
        <taxon>Oleaceae</taxon>
        <taxon>Oleeae</taxon>
        <taxon>Olea</taxon>
    </lineage>
</organism>